<dbReference type="InterPro" id="IPR052336">
    <property type="entry name" value="MlaD_Phospholipid_Transporter"/>
</dbReference>
<dbReference type="AlphaFoldDB" id="A0A1J0W0P3"/>
<dbReference type="Pfam" id="PF11887">
    <property type="entry name" value="Mce4_CUP1"/>
    <property type="match status" value="1"/>
</dbReference>
<dbReference type="GO" id="GO:0005576">
    <property type="term" value="C:extracellular region"/>
    <property type="evidence" value="ECO:0007669"/>
    <property type="project" value="TreeGrafter"/>
</dbReference>
<evidence type="ECO:0000259" key="4">
    <source>
        <dbReference type="Pfam" id="PF11887"/>
    </source>
</evidence>
<sequence>MIIDPSGRGPTMKQLYIAGACGLVVFAVILGFLMARYQGYFVPKVNVAANLSTTGDGLPSKADVKFRGVLVGVVKDVDIVDQGAGQKVNIELKPEFAKGVPSNVTARVVPSNLFAVTSVELVFNGPSDQYLKEGSQIPEDRSEGTIALQDTLTTVRDILDEIDPVQLGRVLGTLTQALDGSGRVPGSTIVRLDHWLTTVADAGPNLGGMLDNFSASARALNQSAPELMNVLGSSVQTANTIATKRDQLIALLAGASVTTDQVNDLFATNPDVGKEVTVGMNATLGSLAADPASITRVFEVFGPSLAALNTTFHGGPNGKQMVWNAGLTFTPYKPYTVADCPRYGDLVGPSCFTAPAEASLPPLPENLRPRRLDSAAGLPPMISIPGMPDIPGLTTPVLPMQTANGTEVVPFAGTPLEGLVPSFQIPGLPGLLGGEPAPAPAAAPVEQAPAEPAPAPSGTPISYHGDAAIPGFLGRKPTTSEYLLLGPIMKGGTLQVSENGGGA</sequence>
<keyword evidence="2" id="KW-0472">Membrane</keyword>
<dbReference type="KEGG" id="nsl:BOX37_32300"/>
<evidence type="ECO:0000256" key="1">
    <source>
        <dbReference type="SAM" id="MobiDB-lite"/>
    </source>
</evidence>
<keyword evidence="6" id="KW-1185">Reference proteome</keyword>
<accession>A0A1J0W0P3</accession>
<evidence type="ECO:0000313" key="5">
    <source>
        <dbReference type="EMBL" id="APE37842.1"/>
    </source>
</evidence>
<feature type="domain" description="Mce/MlaD" evidence="3">
    <location>
        <begin position="54"/>
        <end position="122"/>
    </location>
</feature>
<dbReference type="Proteomes" id="UP000183810">
    <property type="component" value="Chromosome"/>
</dbReference>
<dbReference type="PANTHER" id="PTHR33371">
    <property type="entry name" value="INTERMEMBRANE PHOSPHOLIPID TRANSPORT SYSTEM BINDING PROTEIN MLAD-RELATED"/>
    <property type="match status" value="1"/>
</dbReference>
<reference evidence="5" key="1">
    <citation type="submission" date="2016-11" db="EMBL/GenBank/DDBJ databases">
        <authorList>
            <person name="Jaros S."/>
            <person name="Januszkiewicz K."/>
            <person name="Wedrychowicz H."/>
        </authorList>
    </citation>
    <scope>NUCLEOTIDE SEQUENCE [LARGE SCALE GENOMIC DNA]</scope>
    <source>
        <strain evidence="5">Y48</strain>
    </source>
</reference>
<dbReference type="RefSeq" id="WP_071931007.1">
    <property type="nucleotide sequence ID" value="NZ_CP018082.1"/>
</dbReference>
<gene>
    <name evidence="5" type="ORF">BOX37_32300</name>
</gene>
<feature type="region of interest" description="Disordered" evidence="1">
    <location>
        <begin position="432"/>
        <end position="461"/>
    </location>
</feature>
<feature type="compositionally biased region" description="Low complexity" evidence="1">
    <location>
        <begin position="432"/>
        <end position="450"/>
    </location>
</feature>
<dbReference type="InterPro" id="IPR024516">
    <property type="entry name" value="Mce_C"/>
</dbReference>
<dbReference type="InterPro" id="IPR003399">
    <property type="entry name" value="Mce/MlaD"/>
</dbReference>
<evidence type="ECO:0000259" key="3">
    <source>
        <dbReference type="Pfam" id="PF02470"/>
    </source>
</evidence>
<evidence type="ECO:0000256" key="2">
    <source>
        <dbReference type="SAM" id="Phobius"/>
    </source>
</evidence>
<keyword evidence="2" id="KW-0812">Transmembrane</keyword>
<name>A0A1J0W0P3_9NOCA</name>
<organism evidence="5 6">
    <name type="scientific">Nocardia mangyaensis</name>
    <dbReference type="NCBI Taxonomy" id="2213200"/>
    <lineage>
        <taxon>Bacteria</taxon>
        <taxon>Bacillati</taxon>
        <taxon>Actinomycetota</taxon>
        <taxon>Actinomycetes</taxon>
        <taxon>Mycobacteriales</taxon>
        <taxon>Nocardiaceae</taxon>
        <taxon>Nocardia</taxon>
    </lineage>
</organism>
<evidence type="ECO:0000313" key="6">
    <source>
        <dbReference type="Proteomes" id="UP000183810"/>
    </source>
</evidence>
<protein>
    <submittedName>
        <fullName evidence="5">Mammalian cell entry protein</fullName>
    </submittedName>
</protein>
<feature type="domain" description="Mammalian cell entry C-terminal" evidence="4">
    <location>
        <begin position="128"/>
        <end position="349"/>
    </location>
</feature>
<dbReference type="GO" id="GO:0051701">
    <property type="term" value="P:biological process involved in interaction with host"/>
    <property type="evidence" value="ECO:0007669"/>
    <property type="project" value="TreeGrafter"/>
</dbReference>
<dbReference type="EMBL" id="CP018082">
    <property type="protein sequence ID" value="APE37842.1"/>
    <property type="molecule type" value="Genomic_DNA"/>
</dbReference>
<keyword evidence="2" id="KW-1133">Transmembrane helix</keyword>
<dbReference type="Pfam" id="PF02470">
    <property type="entry name" value="MlaD"/>
    <property type="match status" value="1"/>
</dbReference>
<proteinExistence type="predicted"/>
<dbReference type="PANTHER" id="PTHR33371:SF19">
    <property type="entry name" value="MCE-FAMILY PROTEIN MCE4A"/>
    <property type="match status" value="1"/>
</dbReference>
<feature type="transmembrane region" description="Helical" evidence="2">
    <location>
        <begin position="15"/>
        <end position="35"/>
    </location>
</feature>